<evidence type="ECO:0000313" key="1">
    <source>
        <dbReference type="EMBL" id="KKN36583.1"/>
    </source>
</evidence>
<gene>
    <name evidence="1" type="ORF">LCGC14_0772110</name>
</gene>
<proteinExistence type="predicted"/>
<dbReference type="EMBL" id="LAZR01001956">
    <property type="protein sequence ID" value="KKN36583.1"/>
    <property type="molecule type" value="Genomic_DNA"/>
</dbReference>
<sequence>MRQRVSKLRQREEYRAKEYVRAFTKKLRRPTSTWSRVLGIIATEMGIEQDTNLYIDPEFAVKLMLDALGLVRHDAARYPILVGGWNEMIETLKAADARVRLIGFAPAMMEARESLQAADARQRLGEEQ</sequence>
<reference evidence="1" key="1">
    <citation type="journal article" date="2015" name="Nature">
        <title>Complex archaea that bridge the gap between prokaryotes and eukaryotes.</title>
        <authorList>
            <person name="Spang A."/>
            <person name="Saw J.H."/>
            <person name="Jorgensen S.L."/>
            <person name="Zaremba-Niedzwiedzka K."/>
            <person name="Martijn J."/>
            <person name="Lind A.E."/>
            <person name="van Eijk R."/>
            <person name="Schleper C."/>
            <person name="Guy L."/>
            <person name="Ettema T.J."/>
        </authorList>
    </citation>
    <scope>NUCLEOTIDE SEQUENCE</scope>
</reference>
<organism evidence="1">
    <name type="scientific">marine sediment metagenome</name>
    <dbReference type="NCBI Taxonomy" id="412755"/>
    <lineage>
        <taxon>unclassified sequences</taxon>
        <taxon>metagenomes</taxon>
        <taxon>ecological metagenomes</taxon>
    </lineage>
</organism>
<protein>
    <submittedName>
        <fullName evidence="1">Uncharacterized protein</fullName>
    </submittedName>
</protein>
<name>A0A0F9T4T9_9ZZZZ</name>
<comment type="caution">
    <text evidence="1">The sequence shown here is derived from an EMBL/GenBank/DDBJ whole genome shotgun (WGS) entry which is preliminary data.</text>
</comment>
<dbReference type="AlphaFoldDB" id="A0A0F9T4T9"/>
<accession>A0A0F9T4T9</accession>